<reference evidence="2" key="1">
    <citation type="journal article" date="2021" name="Nat. Commun.">
        <title>Genetic determinants of endophytism in the Arabidopsis root mycobiome.</title>
        <authorList>
            <person name="Mesny F."/>
            <person name="Miyauchi S."/>
            <person name="Thiergart T."/>
            <person name="Pickel B."/>
            <person name="Atanasova L."/>
            <person name="Karlsson M."/>
            <person name="Huettel B."/>
            <person name="Barry K.W."/>
            <person name="Haridas S."/>
            <person name="Chen C."/>
            <person name="Bauer D."/>
            <person name="Andreopoulos W."/>
            <person name="Pangilinan J."/>
            <person name="LaButti K."/>
            <person name="Riley R."/>
            <person name="Lipzen A."/>
            <person name="Clum A."/>
            <person name="Drula E."/>
            <person name="Henrissat B."/>
            <person name="Kohler A."/>
            <person name="Grigoriev I.V."/>
            <person name="Martin F.M."/>
            <person name="Hacquard S."/>
        </authorList>
    </citation>
    <scope>NUCLEOTIDE SEQUENCE</scope>
    <source>
        <strain evidence="2">FSSC 5 MPI-SDFR-AT-0091</strain>
    </source>
</reference>
<organism evidence="2 3">
    <name type="scientific">Fusarium solani</name>
    <name type="common">Filamentous fungus</name>
    <dbReference type="NCBI Taxonomy" id="169388"/>
    <lineage>
        <taxon>Eukaryota</taxon>
        <taxon>Fungi</taxon>
        <taxon>Dikarya</taxon>
        <taxon>Ascomycota</taxon>
        <taxon>Pezizomycotina</taxon>
        <taxon>Sordariomycetes</taxon>
        <taxon>Hypocreomycetidae</taxon>
        <taxon>Hypocreales</taxon>
        <taxon>Nectriaceae</taxon>
        <taxon>Fusarium</taxon>
        <taxon>Fusarium solani species complex</taxon>
    </lineage>
</organism>
<dbReference type="Pfam" id="PF20516">
    <property type="entry name" value="PDDEXK_12"/>
    <property type="match status" value="1"/>
</dbReference>
<proteinExistence type="predicted"/>
<evidence type="ECO:0000313" key="3">
    <source>
        <dbReference type="Proteomes" id="UP000736672"/>
    </source>
</evidence>
<dbReference type="Proteomes" id="UP000736672">
    <property type="component" value="Unassembled WGS sequence"/>
</dbReference>
<accession>A0A9P9G8Z2</accession>
<comment type="caution">
    <text evidence="2">The sequence shown here is derived from an EMBL/GenBank/DDBJ whole genome shotgun (WGS) entry which is preliminary data.</text>
</comment>
<gene>
    <name evidence="2" type="ORF">B0J15DRAFT_517206</name>
</gene>
<dbReference type="AlphaFoldDB" id="A0A9P9G8Z2"/>
<evidence type="ECO:0000259" key="1">
    <source>
        <dbReference type="Pfam" id="PF20516"/>
    </source>
</evidence>
<feature type="domain" description="PD-(D/E)XK nuclease-like" evidence="1">
    <location>
        <begin position="88"/>
        <end position="336"/>
    </location>
</feature>
<dbReference type="InterPro" id="IPR046797">
    <property type="entry name" value="PDDEXK_12"/>
</dbReference>
<name>A0A9P9G8Z2_FUSSL</name>
<protein>
    <recommendedName>
        <fullName evidence="1">PD-(D/E)XK nuclease-like domain-containing protein</fullName>
    </recommendedName>
</protein>
<evidence type="ECO:0000313" key="2">
    <source>
        <dbReference type="EMBL" id="KAH7234215.1"/>
    </source>
</evidence>
<sequence length="352" mass="40376">MHLISCPTVVRSTRRDATTTNILSLERGVEGGYTPRASRKKVSLSRVLISTSSSPSRRLDSLSLYTDGIILKWIKWKGILGLSMRKCLDDAYSKESDDYGSTLSLSAVDEILDYARQRFEKSYLEMVWNFEVYYCLLGKVFRVGERPYLVDVILWYDAKPPLYPPTGNANTSTSHSATITKKYLPTTLIDFCIYVNPGADVESGENYADRANGLRRSLLMLCINHISYLGLKAELISISLETKRSGDDEDNATLKIDTWQAAQWNYLKYLLQNGEHSSPFHQPPRLPTQWHFFTCTDSQQILWARFPFGDTTSLAGVYTIATVVQYLRHWTATWYWEWFKRSMLDIIHQSPI</sequence>
<dbReference type="EMBL" id="JAGTJS010000026">
    <property type="protein sequence ID" value="KAH7234215.1"/>
    <property type="molecule type" value="Genomic_DNA"/>
</dbReference>
<keyword evidence="3" id="KW-1185">Reference proteome</keyword>
<dbReference type="OrthoDB" id="4161186at2759"/>